<dbReference type="Proteomes" id="UP001153332">
    <property type="component" value="Unassembled WGS sequence"/>
</dbReference>
<evidence type="ECO:0000313" key="2">
    <source>
        <dbReference type="Proteomes" id="UP001153332"/>
    </source>
</evidence>
<name>A0ACC2JXF5_9PEZI</name>
<proteinExistence type="predicted"/>
<accession>A0ACC2JXF5</accession>
<keyword evidence="2" id="KW-1185">Reference proteome</keyword>
<evidence type="ECO:0000313" key="1">
    <source>
        <dbReference type="EMBL" id="KAJ8132165.1"/>
    </source>
</evidence>
<protein>
    <submittedName>
        <fullName evidence="1">Uncharacterized protein</fullName>
    </submittedName>
</protein>
<organism evidence="1 2">
    <name type="scientific">Lasiodiplodia mahajangana</name>
    <dbReference type="NCBI Taxonomy" id="1108764"/>
    <lineage>
        <taxon>Eukaryota</taxon>
        <taxon>Fungi</taxon>
        <taxon>Dikarya</taxon>
        <taxon>Ascomycota</taxon>
        <taxon>Pezizomycotina</taxon>
        <taxon>Dothideomycetes</taxon>
        <taxon>Dothideomycetes incertae sedis</taxon>
        <taxon>Botryosphaeriales</taxon>
        <taxon>Botryosphaeriaceae</taxon>
        <taxon>Lasiodiplodia</taxon>
    </lineage>
</organism>
<gene>
    <name evidence="1" type="ORF">O1611_g1457</name>
</gene>
<dbReference type="EMBL" id="JAPUUL010000170">
    <property type="protein sequence ID" value="KAJ8132165.1"/>
    <property type="molecule type" value="Genomic_DNA"/>
</dbReference>
<reference evidence="1" key="1">
    <citation type="submission" date="2022-12" db="EMBL/GenBank/DDBJ databases">
        <title>Genome Sequence of Lasiodiplodia mahajangana.</title>
        <authorList>
            <person name="Buettner E."/>
        </authorList>
    </citation>
    <scope>NUCLEOTIDE SEQUENCE</scope>
    <source>
        <strain evidence="1">VT137</strain>
    </source>
</reference>
<comment type="caution">
    <text evidence="1">The sequence shown here is derived from an EMBL/GenBank/DDBJ whole genome shotgun (WGS) entry which is preliminary data.</text>
</comment>
<sequence length="556" mass="59844">MAQLKAEWEGSTSEVTSSKESHPVSQQQIDPIQPAEEVATKGPRFWLVFLGLCLAGFISAIDINIIFTALPTISDDLGGESDYTWLGNSYVLAVTSIQPLYGQLADIFGRRYPFIASIAIFALGSGVAGGSKTTAMFIAGRLVQGLGGGGMIMLIDLIVCDLLPLRERSTYLGVVLGACAVGSVIGPVIGGAIVTKTTWRWAFYINLPVCAVTLAVVIPFFNVKAGKGKPLSWFKSLARIDFVGNFLFISSVTSVLIGLISGGVQEPWSSWKTVLPLVVGFLGLAAFFSQQAFYCKEPIMPLRLFTHRTSATVYLQDFIVSIGLQWCVYVLPLYFQSVRATSALDAGINILPINAFMIPTGAVAGALLTKFGRYKPLHWAGFSVLSIAFALFTILSESTSTATWAWFEILAGIGIGLPLTTQLPAIQAVLPESDAAVSTSTYSFIRSFGFVWGATIPAVVFNSRIDASLGMVSDPMVRNALADGGAYGFAVNVKELTGQTLQQTLDLYTSSLRIVWFVGFAISLVGFLLVFGEKHVDLRETLETDYGLRSEANKDT</sequence>